<keyword evidence="3" id="KW-0547">Nucleotide-binding</keyword>
<dbReference type="InterPro" id="IPR027417">
    <property type="entry name" value="P-loop_NTPase"/>
</dbReference>
<evidence type="ECO:0000256" key="2">
    <source>
        <dbReference type="PIRSR" id="PIRSR000705-2"/>
    </source>
</evidence>
<feature type="active site" description="Proton acceptor" evidence="1">
    <location>
        <position position="77"/>
    </location>
</feature>
<proteinExistence type="predicted"/>
<dbReference type="PANTHER" id="PTHR10513">
    <property type="entry name" value="DEOXYNUCLEOSIDE KINASE"/>
    <property type="match status" value="1"/>
</dbReference>
<feature type="binding site" evidence="2">
    <location>
        <position position="43"/>
    </location>
    <ligand>
        <name>substrate</name>
    </ligand>
</feature>
<dbReference type="InterPro" id="IPR031314">
    <property type="entry name" value="DNK_dom"/>
</dbReference>
<feature type="binding site" evidence="2">
    <location>
        <position position="148"/>
    </location>
    <ligand>
        <name>substrate</name>
    </ligand>
</feature>
<feature type="binding site" evidence="2">
    <location>
        <position position="83"/>
    </location>
    <ligand>
        <name>substrate</name>
    </ligand>
</feature>
<dbReference type="GeneID" id="26628069"/>
<dbReference type="Gene3D" id="3.40.50.300">
    <property type="entry name" value="P-loop containing nucleotide triphosphate hydrolases"/>
    <property type="match status" value="1"/>
</dbReference>
<gene>
    <name evidence="5" type="ORF">EFm5_30</name>
</gene>
<feature type="binding site" evidence="2">
    <location>
        <position position="54"/>
    </location>
    <ligand>
        <name>substrate</name>
    </ligand>
</feature>
<dbReference type="GO" id="GO:0019136">
    <property type="term" value="F:deoxynucleoside kinase activity"/>
    <property type="evidence" value="ECO:0007669"/>
    <property type="project" value="InterPro"/>
</dbReference>
<dbReference type="PANTHER" id="PTHR10513:SF35">
    <property type="entry name" value="DEOXYADENOSINE KINASE"/>
    <property type="match status" value="1"/>
</dbReference>
<dbReference type="EMBL" id="KT588072">
    <property type="protein sequence ID" value="ALF01999.1"/>
    <property type="molecule type" value="Genomic_DNA"/>
</dbReference>
<dbReference type="InterPro" id="IPR050566">
    <property type="entry name" value="Deoxyribonucleoside_kinase"/>
</dbReference>
<name>A0A0M3UL55_9CAUD</name>
<feature type="binding site" evidence="2">
    <location>
        <position position="78"/>
    </location>
    <ligand>
        <name>substrate</name>
    </ligand>
</feature>
<dbReference type="KEGG" id="vg:26628069"/>
<dbReference type="Pfam" id="PF01712">
    <property type="entry name" value="dNK"/>
    <property type="match status" value="1"/>
</dbReference>
<dbReference type="SUPFAM" id="SSF52540">
    <property type="entry name" value="P-loop containing nucleoside triphosphate hydrolases"/>
    <property type="match status" value="1"/>
</dbReference>
<dbReference type="CDD" id="cd01673">
    <property type="entry name" value="dNK"/>
    <property type="match status" value="1"/>
</dbReference>
<evidence type="ECO:0000259" key="4">
    <source>
        <dbReference type="Pfam" id="PF01712"/>
    </source>
</evidence>
<reference evidence="5 6" key="1">
    <citation type="submission" date="2015-08" db="EMBL/GenBank/DDBJ databases">
        <title>Complete genome sequence analysis of novel bacteriophage IME-EFm5.</title>
        <authorList>
            <person name="Gong P."/>
            <person name="Han W."/>
            <person name="Gu J."/>
        </authorList>
    </citation>
    <scope>NUCLEOTIDE SEQUENCE [LARGE SCALE GENOMIC DNA]</scope>
</reference>
<feature type="binding site" evidence="2">
    <location>
        <position position="31"/>
    </location>
    <ligand>
        <name>substrate</name>
    </ligand>
</feature>
<dbReference type="GO" id="GO:0005524">
    <property type="term" value="F:ATP binding"/>
    <property type="evidence" value="ECO:0007669"/>
    <property type="project" value="UniProtKB-KW"/>
</dbReference>
<protein>
    <recommendedName>
        <fullName evidence="4">Deoxynucleoside kinase domain-containing protein</fullName>
    </recommendedName>
</protein>
<keyword evidence="3" id="KW-0067">ATP-binding</keyword>
<dbReference type="Proteomes" id="UP000203130">
    <property type="component" value="Segment"/>
</dbReference>
<evidence type="ECO:0000256" key="1">
    <source>
        <dbReference type="PIRSR" id="PIRSR000705-1"/>
    </source>
</evidence>
<dbReference type="RefSeq" id="YP_009200900.1">
    <property type="nucleotide sequence ID" value="NC_028826.1"/>
</dbReference>
<feature type="binding site" evidence="3">
    <location>
        <begin position="7"/>
        <end position="15"/>
    </location>
    <ligand>
        <name>ATP</name>
        <dbReference type="ChEBI" id="CHEBI:30616"/>
    </ligand>
</feature>
<dbReference type="InterPro" id="IPR002624">
    <property type="entry name" value="DCK/DGK"/>
</dbReference>
<dbReference type="GO" id="GO:0071897">
    <property type="term" value="P:DNA biosynthetic process"/>
    <property type="evidence" value="ECO:0007669"/>
    <property type="project" value="UniProtKB-KW"/>
</dbReference>
<evidence type="ECO:0000313" key="6">
    <source>
        <dbReference type="Proteomes" id="UP000203130"/>
    </source>
</evidence>
<dbReference type="PIRSF" id="PIRSF000705">
    <property type="entry name" value="DNK"/>
    <property type="match status" value="1"/>
</dbReference>
<organism evidence="5 6">
    <name type="scientific">Enterococcus phage IME-EFm5</name>
    <dbReference type="NCBI Taxonomy" id="1718158"/>
    <lineage>
        <taxon>Viruses</taxon>
        <taxon>Duplodnaviria</taxon>
        <taxon>Heunggongvirae</taxon>
        <taxon>Uroviricota</taxon>
        <taxon>Caudoviricetes</taxon>
        <taxon>Efemquintavirus</taxon>
        <taxon>Efemquintavirus Efm5</taxon>
    </lineage>
</organism>
<keyword evidence="6" id="KW-1185">Reference proteome</keyword>
<evidence type="ECO:0000256" key="3">
    <source>
        <dbReference type="PIRSR" id="PIRSR000705-3"/>
    </source>
</evidence>
<sequence>MLITLAGVIGVGKSSMTKLLSELLETKAVYEPVEENPLLEKFYTDKKKYGFLFQIDMLSKRFELIQEAMSVKNGILDRSIYEDSIFLKQLYDEGAVDKLELDVYTKLLNRMLKELEPLPKKSPDLMIVLNCSFEEEIKRINKRAREFEKVEEGTELYKYFRDHHANYQDWMAKDLGFPKLIIDVTELDYVNNPEHRMKVLMMIVDELFHVGAISGEEHTYFSKKACLSREF</sequence>
<evidence type="ECO:0000313" key="5">
    <source>
        <dbReference type="EMBL" id="ALF01999.1"/>
    </source>
</evidence>
<feature type="binding site" evidence="3">
    <location>
        <begin position="139"/>
        <end position="143"/>
    </location>
    <ligand>
        <name>ATP</name>
        <dbReference type="ChEBI" id="CHEBI:30616"/>
    </ligand>
</feature>
<dbReference type="OrthoDB" id="15828at10239"/>
<accession>A0A0M3UL55</accession>
<feature type="domain" description="Deoxynucleoside kinase" evidence="4">
    <location>
        <begin position="3"/>
        <end position="203"/>
    </location>
</feature>